<dbReference type="Gene3D" id="3.10.580.10">
    <property type="entry name" value="CBS-domain"/>
    <property type="match status" value="1"/>
</dbReference>
<evidence type="ECO:0000256" key="1">
    <source>
        <dbReference type="PROSITE-ProRule" id="PRU00703"/>
    </source>
</evidence>
<organism evidence="5 6">
    <name type="scientific">Thauera phenolivorans</name>
    <dbReference type="NCBI Taxonomy" id="1792543"/>
    <lineage>
        <taxon>Bacteria</taxon>
        <taxon>Pseudomonadati</taxon>
        <taxon>Pseudomonadota</taxon>
        <taxon>Betaproteobacteria</taxon>
        <taxon>Rhodocyclales</taxon>
        <taxon>Zoogloeaceae</taxon>
        <taxon>Thauera</taxon>
    </lineage>
</organism>
<evidence type="ECO:0000256" key="2">
    <source>
        <dbReference type="SAM" id="MobiDB-lite"/>
    </source>
</evidence>
<gene>
    <name evidence="5" type="ORF">GX576_09725</name>
</gene>
<dbReference type="Pfam" id="PF00571">
    <property type="entry name" value="CBS"/>
    <property type="match status" value="2"/>
</dbReference>
<dbReference type="AlphaFoldDB" id="A0A7X7LWS7"/>
<evidence type="ECO:0000259" key="4">
    <source>
        <dbReference type="PROSITE" id="PS51371"/>
    </source>
</evidence>
<dbReference type="PROSITE" id="PS51371">
    <property type="entry name" value="CBS"/>
    <property type="match status" value="2"/>
</dbReference>
<dbReference type="InterPro" id="IPR046342">
    <property type="entry name" value="CBS_dom_sf"/>
</dbReference>
<feature type="domain" description="CBS" evidence="4">
    <location>
        <begin position="243"/>
        <end position="301"/>
    </location>
</feature>
<reference evidence="5 6" key="1">
    <citation type="journal article" date="2020" name="Biotechnol. Biofuels">
        <title>New insights from the biogas microbiome by comprehensive genome-resolved metagenomics of nearly 1600 species originating from multiple anaerobic digesters.</title>
        <authorList>
            <person name="Campanaro S."/>
            <person name="Treu L."/>
            <person name="Rodriguez-R L.M."/>
            <person name="Kovalovszki A."/>
            <person name="Ziels R.M."/>
            <person name="Maus I."/>
            <person name="Zhu X."/>
            <person name="Kougias P.G."/>
            <person name="Basile A."/>
            <person name="Luo G."/>
            <person name="Schluter A."/>
            <person name="Konstantinidis K.T."/>
            <person name="Angelidaki I."/>
        </authorList>
    </citation>
    <scope>NUCLEOTIDE SEQUENCE [LARGE SCALE GENOMIC DNA]</scope>
    <source>
        <strain evidence="5">AS06rmzACSIP_256</strain>
    </source>
</reference>
<keyword evidence="1" id="KW-0129">CBS domain</keyword>
<keyword evidence="3" id="KW-0812">Transmembrane</keyword>
<feature type="transmembrane region" description="Helical" evidence="3">
    <location>
        <begin position="72"/>
        <end position="92"/>
    </location>
</feature>
<feature type="domain" description="CBS" evidence="4">
    <location>
        <begin position="315"/>
        <end position="372"/>
    </location>
</feature>
<keyword evidence="3" id="KW-0472">Membrane</keyword>
<evidence type="ECO:0000256" key="3">
    <source>
        <dbReference type="SAM" id="Phobius"/>
    </source>
</evidence>
<name>A0A7X7LWS7_9RHOO</name>
<evidence type="ECO:0000313" key="6">
    <source>
        <dbReference type="Proteomes" id="UP000536534"/>
    </source>
</evidence>
<feature type="region of interest" description="Disordered" evidence="2">
    <location>
        <begin position="170"/>
        <end position="192"/>
    </location>
</feature>
<dbReference type="SMART" id="SM00116">
    <property type="entry name" value="CBS"/>
    <property type="match status" value="2"/>
</dbReference>
<feature type="transmembrane region" description="Helical" evidence="3">
    <location>
        <begin position="99"/>
        <end position="116"/>
    </location>
</feature>
<keyword evidence="3" id="KW-1133">Transmembrane helix</keyword>
<feature type="transmembrane region" description="Helical" evidence="3">
    <location>
        <begin position="142"/>
        <end position="164"/>
    </location>
</feature>
<dbReference type="EMBL" id="JAAYYV010000251">
    <property type="protein sequence ID" value="NLF54652.1"/>
    <property type="molecule type" value="Genomic_DNA"/>
</dbReference>
<protein>
    <submittedName>
        <fullName evidence="5">HPP family protein</fullName>
    </submittedName>
</protein>
<dbReference type="PANTHER" id="PTHR33741:SF5">
    <property type="entry name" value="TRANSMEMBRANE PROTEIN DDB_G0269096-RELATED"/>
    <property type="match status" value="1"/>
</dbReference>
<dbReference type="Pfam" id="PF04982">
    <property type="entry name" value="TM_HPP"/>
    <property type="match status" value="1"/>
</dbReference>
<dbReference type="InterPro" id="IPR000644">
    <property type="entry name" value="CBS_dom"/>
</dbReference>
<comment type="caution">
    <text evidence="5">The sequence shown here is derived from an EMBL/GenBank/DDBJ whole genome shotgun (WGS) entry which is preliminary data.</text>
</comment>
<proteinExistence type="predicted"/>
<dbReference type="SUPFAM" id="SSF54631">
    <property type="entry name" value="CBS-domain pair"/>
    <property type="match status" value="1"/>
</dbReference>
<sequence>MADVLSWLRSFWPAPLMASRRERALSCVGALLALLCTEWIGRQALGAASPWFVAPMGASAVLLFAVPSSPLAQPWPVLGGNLVAALVGVACARTIADPGMAASIAVALSIGLMFPLRCLHPPGGAVAITCVFGGAQVEALGYAFALWPVGLNSLCMLLIALAFNQGSRRRYPNRPAEERHPHGTADPPPSERLGITPADLDAVLQARGEVLDIGSEDLEEILLAAERRAWRRRFGDIRCADVMSRDLVTIGPDAPLHEAWALLTRHDVRLLPVVDAGRRLVGVISLHDFIVLRDPTFLLDGSVAGGARHRVAELMTREVVTVRPEQPVVDLVPLFSDRGRHYVPVVDAEGVVLGMLTQSDLVAALYRAGLEQVEASARA</sequence>
<dbReference type="InterPro" id="IPR007065">
    <property type="entry name" value="HPP"/>
</dbReference>
<dbReference type="Proteomes" id="UP000536534">
    <property type="component" value="Unassembled WGS sequence"/>
</dbReference>
<accession>A0A7X7LWS7</accession>
<dbReference type="CDD" id="cd04600">
    <property type="entry name" value="CBS_pair_HPP_assoc"/>
    <property type="match status" value="1"/>
</dbReference>
<evidence type="ECO:0000313" key="5">
    <source>
        <dbReference type="EMBL" id="NLF54652.1"/>
    </source>
</evidence>
<dbReference type="InterPro" id="IPR058581">
    <property type="entry name" value="TM_HPP"/>
</dbReference>
<dbReference type="PANTHER" id="PTHR33741">
    <property type="entry name" value="TRANSMEMBRANE PROTEIN DDB_G0269096-RELATED"/>
    <property type="match status" value="1"/>
</dbReference>